<proteinExistence type="predicted"/>
<protein>
    <recommendedName>
        <fullName evidence="3">Tr-type G domain-containing protein</fullName>
    </recommendedName>
</protein>
<dbReference type="PROSITE" id="PS51722">
    <property type="entry name" value="G_TR_2"/>
    <property type="match status" value="1"/>
</dbReference>
<dbReference type="PRINTS" id="PR00315">
    <property type="entry name" value="ELONGATNFCT"/>
</dbReference>
<evidence type="ECO:0000259" key="3">
    <source>
        <dbReference type="PROSITE" id="PS51722"/>
    </source>
</evidence>
<sequence>MGHVDTGKTKLLDCIRVTNVQEGLLVIDTPGHESFTNLRSRGSGLCDIAILVVDIMHGLEPQTIESLNLLRMRNTEFIVALNKVDRLYGWNTCRNAPITKAMKQQSQDVQNEFKRRLIQVTTQFKEQGLNTEVYYDNKEIGKKNVRGSKWDIKKFM</sequence>
<dbReference type="GO" id="GO:0005525">
    <property type="term" value="F:GTP binding"/>
    <property type="evidence" value="ECO:0007669"/>
    <property type="project" value="UniProtKB-KW"/>
</dbReference>
<dbReference type="EMBL" id="JAUIZM010000006">
    <property type="protein sequence ID" value="KAK1378762.1"/>
    <property type="molecule type" value="Genomic_DNA"/>
</dbReference>
<evidence type="ECO:0000313" key="4">
    <source>
        <dbReference type="EMBL" id="KAK1378762.1"/>
    </source>
</evidence>
<dbReference type="PANTHER" id="PTHR43381">
    <property type="entry name" value="TRANSLATION INITIATION FACTOR IF-2-RELATED"/>
    <property type="match status" value="1"/>
</dbReference>
<evidence type="ECO:0000313" key="5">
    <source>
        <dbReference type="Proteomes" id="UP001237642"/>
    </source>
</evidence>
<dbReference type="CDD" id="cd01887">
    <property type="entry name" value="IF2_eIF5B"/>
    <property type="match status" value="1"/>
</dbReference>
<dbReference type="GO" id="GO:0003743">
    <property type="term" value="F:translation initiation factor activity"/>
    <property type="evidence" value="ECO:0007669"/>
    <property type="project" value="TreeGrafter"/>
</dbReference>
<keyword evidence="5" id="KW-1185">Reference proteome</keyword>
<dbReference type="InterPro" id="IPR015760">
    <property type="entry name" value="TIF_IF2"/>
</dbReference>
<reference evidence="4" key="1">
    <citation type="submission" date="2023-02" db="EMBL/GenBank/DDBJ databases">
        <title>Genome of toxic invasive species Heracleum sosnowskyi carries increased number of genes despite the absence of recent whole-genome duplications.</title>
        <authorList>
            <person name="Schelkunov M."/>
            <person name="Shtratnikova V."/>
            <person name="Makarenko M."/>
            <person name="Klepikova A."/>
            <person name="Omelchenko D."/>
            <person name="Novikova G."/>
            <person name="Obukhova E."/>
            <person name="Bogdanov V."/>
            <person name="Penin A."/>
            <person name="Logacheva M."/>
        </authorList>
    </citation>
    <scope>NUCLEOTIDE SEQUENCE</scope>
    <source>
        <strain evidence="4">Hsosn_3</strain>
        <tissue evidence="4">Leaf</tissue>
    </source>
</reference>
<reference evidence="4" key="2">
    <citation type="submission" date="2023-05" db="EMBL/GenBank/DDBJ databases">
        <authorList>
            <person name="Schelkunov M.I."/>
        </authorList>
    </citation>
    <scope>NUCLEOTIDE SEQUENCE</scope>
    <source>
        <strain evidence="4">Hsosn_3</strain>
        <tissue evidence="4">Leaf</tissue>
    </source>
</reference>
<keyword evidence="2" id="KW-0342">GTP-binding</keyword>
<dbReference type="SUPFAM" id="SSF52540">
    <property type="entry name" value="P-loop containing nucleoside triphosphate hydrolases"/>
    <property type="match status" value="1"/>
</dbReference>
<dbReference type="GO" id="GO:0005739">
    <property type="term" value="C:mitochondrion"/>
    <property type="evidence" value="ECO:0007669"/>
    <property type="project" value="TreeGrafter"/>
</dbReference>
<keyword evidence="1" id="KW-0547">Nucleotide-binding</keyword>
<gene>
    <name evidence="4" type="ORF">POM88_025506</name>
</gene>
<dbReference type="AlphaFoldDB" id="A0AAD8I693"/>
<dbReference type="PANTHER" id="PTHR43381:SF4">
    <property type="entry name" value="EUKARYOTIC TRANSLATION INITIATION FACTOR 5B"/>
    <property type="match status" value="1"/>
</dbReference>
<dbReference type="Gene3D" id="3.40.50.300">
    <property type="entry name" value="P-loop containing nucleotide triphosphate hydrolases"/>
    <property type="match status" value="1"/>
</dbReference>
<dbReference type="InterPro" id="IPR000795">
    <property type="entry name" value="T_Tr_GTP-bd_dom"/>
</dbReference>
<name>A0AAD8I693_9APIA</name>
<dbReference type="Proteomes" id="UP001237642">
    <property type="component" value="Unassembled WGS sequence"/>
</dbReference>
<comment type="caution">
    <text evidence="4">The sequence shown here is derived from an EMBL/GenBank/DDBJ whole genome shotgun (WGS) entry which is preliminary data.</text>
</comment>
<dbReference type="InterPro" id="IPR027417">
    <property type="entry name" value="P-loop_NTPase"/>
</dbReference>
<organism evidence="4 5">
    <name type="scientific">Heracleum sosnowskyi</name>
    <dbReference type="NCBI Taxonomy" id="360622"/>
    <lineage>
        <taxon>Eukaryota</taxon>
        <taxon>Viridiplantae</taxon>
        <taxon>Streptophyta</taxon>
        <taxon>Embryophyta</taxon>
        <taxon>Tracheophyta</taxon>
        <taxon>Spermatophyta</taxon>
        <taxon>Magnoliopsida</taxon>
        <taxon>eudicotyledons</taxon>
        <taxon>Gunneridae</taxon>
        <taxon>Pentapetalae</taxon>
        <taxon>asterids</taxon>
        <taxon>campanulids</taxon>
        <taxon>Apiales</taxon>
        <taxon>Apiaceae</taxon>
        <taxon>Apioideae</taxon>
        <taxon>apioid superclade</taxon>
        <taxon>Tordylieae</taxon>
        <taxon>Tordyliinae</taxon>
        <taxon>Heracleum</taxon>
    </lineage>
</organism>
<dbReference type="GO" id="GO:0003924">
    <property type="term" value="F:GTPase activity"/>
    <property type="evidence" value="ECO:0007669"/>
    <property type="project" value="InterPro"/>
</dbReference>
<dbReference type="Pfam" id="PF00009">
    <property type="entry name" value="GTP_EFTU"/>
    <property type="match status" value="1"/>
</dbReference>
<accession>A0AAD8I693</accession>
<feature type="domain" description="Tr-type G" evidence="3">
    <location>
        <begin position="1"/>
        <end position="156"/>
    </location>
</feature>
<evidence type="ECO:0000256" key="2">
    <source>
        <dbReference type="ARBA" id="ARBA00023134"/>
    </source>
</evidence>
<evidence type="ECO:0000256" key="1">
    <source>
        <dbReference type="ARBA" id="ARBA00022741"/>
    </source>
</evidence>